<feature type="region of interest" description="Disordered" evidence="1">
    <location>
        <begin position="723"/>
        <end position="744"/>
    </location>
</feature>
<evidence type="ECO:0000313" key="2">
    <source>
        <dbReference type="EMBL" id="CCX33576.1"/>
    </source>
</evidence>
<accession>U4LWC9</accession>
<dbReference type="eggNOG" id="ENOG502SQMG">
    <property type="taxonomic scope" value="Eukaryota"/>
</dbReference>
<name>U4LWC9_PYROM</name>
<dbReference type="EMBL" id="HF936139">
    <property type="protein sequence ID" value="CCX33576.1"/>
    <property type="molecule type" value="Genomic_DNA"/>
</dbReference>
<organism evidence="2 3">
    <name type="scientific">Pyronema omphalodes (strain CBS 100304)</name>
    <name type="common">Pyronema confluens</name>
    <dbReference type="NCBI Taxonomy" id="1076935"/>
    <lineage>
        <taxon>Eukaryota</taxon>
        <taxon>Fungi</taxon>
        <taxon>Dikarya</taxon>
        <taxon>Ascomycota</taxon>
        <taxon>Pezizomycotina</taxon>
        <taxon>Pezizomycetes</taxon>
        <taxon>Pezizales</taxon>
        <taxon>Pyronemataceae</taxon>
        <taxon>Pyronema</taxon>
    </lineage>
</organism>
<keyword evidence="3" id="KW-1185">Reference proteome</keyword>
<dbReference type="OrthoDB" id="5330919at2759"/>
<sequence length="975" mass="109854">MSTQPVNTAMYVYTLRCAVALHTAFFRGVQQGPASYISLGQEIDRLSRAIDHLTSELHNPDSKLLRRDNGHTVGEALGIALDGAHATLVEIENTLVGLQVSRHNTMRWMEFAIKVQFHSGEERLIELKERVGYHCWALDRVLRTVMKNDVQEVLDLTQATSAIAHLQRLLYEQLDGLDNDPIIRRFEELSIYRGKHLFADYRADAVIRIVMYWSFKAITNLRFFPETKNISPKGYLNLLKAAWLFHRIRITPTVVPRCDETKAVLALVSTELLFIFKAVIKEGIYPTWDLIKRHGDFTVFPLHFAEQSITMPTSETDHQVMLEQEILDKLSEVNVSGNRRTIMTSSSGYSSSLTHGTGTSILPPPPPPPPYTERVASTSSPPSSPLPSLPPPEVPVRSPERKKRRRESLRVDTHRENERDFVSISKALQNQPTSNFKNLTPCCSVYTHADTSVSAISRSTIRTNLPRQSEYDELQRSPSPTPSDVINELYGEDSPTLGLGEYGEAPVKIEPYSPPPIPISTPTSSSSSYVAISSIELSPRQQKDLYYPTSVMSSRSSVVTRSSGRSGSTYSTEEKIVITKPDSIISDRAIKRLSGTQTYDPRAPSPNGLIVDDDREWNVDCVVEYGVQPGEREVMPEQFGIMRLKVSEICSALAKWQDCIIRIFENQATGEYRLITLRGNTIDQRFLPLATTELVPEYGYHENLPVIFLRKAGPGLYSIPPTPGGKAGKISRKSSISSSNQSPPPPATLYYKFRNLEDMFTFQQAFLRESVEADVQNIRTIRYTRGFLSSEHSTHKARIQLWKSPVTELSGSSSSAHRASVVVGRTPSILRTIAPKEETIIKPTRLILFLDEITINIFVTDDLIHVIPLSSPRTLRIRPSSYKTFNNPTSVKACVLGDARKDISGGFRLDKEGLGIDKQDGFEDFKWFEIDFQTEAECRAFSQDFSEALQQRRRERVMIQDLQKKAVRGVRMGEW</sequence>
<feature type="compositionally biased region" description="Low complexity" evidence="1">
    <location>
        <begin position="344"/>
        <end position="360"/>
    </location>
</feature>
<dbReference type="OMA" id="EYGYHEN"/>
<feature type="compositionally biased region" description="Pro residues" evidence="1">
    <location>
        <begin position="362"/>
        <end position="371"/>
    </location>
</feature>
<gene>
    <name evidence="2" type="ORF">PCON_01447</name>
</gene>
<evidence type="ECO:0000256" key="1">
    <source>
        <dbReference type="SAM" id="MobiDB-lite"/>
    </source>
</evidence>
<feature type="compositionally biased region" description="Pro residues" evidence="1">
    <location>
        <begin position="382"/>
        <end position="394"/>
    </location>
</feature>
<feature type="compositionally biased region" description="Basic and acidic residues" evidence="1">
    <location>
        <begin position="408"/>
        <end position="417"/>
    </location>
</feature>
<protein>
    <submittedName>
        <fullName evidence="2">Uncharacterized protein</fullName>
    </submittedName>
</protein>
<dbReference type="Proteomes" id="UP000018144">
    <property type="component" value="Unassembled WGS sequence"/>
</dbReference>
<proteinExistence type="predicted"/>
<reference evidence="2 3" key="1">
    <citation type="journal article" date="2013" name="PLoS Genet.">
        <title>The genome and development-dependent transcriptomes of Pyronema confluens: a window into fungal evolution.</title>
        <authorList>
            <person name="Traeger S."/>
            <person name="Altegoer F."/>
            <person name="Freitag M."/>
            <person name="Gabaldon T."/>
            <person name="Kempken F."/>
            <person name="Kumar A."/>
            <person name="Marcet-Houben M."/>
            <person name="Poggeler S."/>
            <person name="Stajich J.E."/>
            <person name="Nowrousian M."/>
        </authorList>
    </citation>
    <scope>NUCLEOTIDE SEQUENCE [LARGE SCALE GENOMIC DNA]</scope>
    <source>
        <strain evidence="3">CBS 100304</strain>
        <tissue evidence="2">Vegetative mycelium</tissue>
    </source>
</reference>
<dbReference type="AlphaFoldDB" id="U4LWC9"/>
<feature type="region of interest" description="Disordered" evidence="1">
    <location>
        <begin position="342"/>
        <end position="417"/>
    </location>
</feature>
<evidence type="ECO:0000313" key="3">
    <source>
        <dbReference type="Proteomes" id="UP000018144"/>
    </source>
</evidence>